<dbReference type="Proteomes" id="UP001235712">
    <property type="component" value="Unassembled WGS sequence"/>
</dbReference>
<keyword evidence="1" id="KW-0812">Transmembrane</keyword>
<dbReference type="RefSeq" id="WP_307249513.1">
    <property type="nucleotide sequence ID" value="NZ_JAUSQZ010000001.1"/>
</dbReference>
<keyword evidence="1" id="KW-0472">Membrane</keyword>
<accession>A0ABT9PCK5</accession>
<proteinExistence type="predicted"/>
<keyword evidence="3" id="KW-1185">Reference proteome</keyword>
<feature type="transmembrane region" description="Helical" evidence="1">
    <location>
        <begin position="58"/>
        <end position="80"/>
    </location>
</feature>
<dbReference type="EMBL" id="JAUSQZ010000001">
    <property type="protein sequence ID" value="MDP9830443.1"/>
    <property type="molecule type" value="Genomic_DNA"/>
</dbReference>
<feature type="transmembrane region" description="Helical" evidence="1">
    <location>
        <begin position="101"/>
        <end position="121"/>
    </location>
</feature>
<organism evidence="2 3">
    <name type="scientific">Kineosporia succinea</name>
    <dbReference type="NCBI Taxonomy" id="84632"/>
    <lineage>
        <taxon>Bacteria</taxon>
        <taxon>Bacillati</taxon>
        <taxon>Actinomycetota</taxon>
        <taxon>Actinomycetes</taxon>
        <taxon>Kineosporiales</taxon>
        <taxon>Kineosporiaceae</taxon>
        <taxon>Kineosporia</taxon>
    </lineage>
</organism>
<evidence type="ECO:0000256" key="1">
    <source>
        <dbReference type="SAM" id="Phobius"/>
    </source>
</evidence>
<gene>
    <name evidence="2" type="ORF">J2S57_006192</name>
</gene>
<evidence type="ECO:0000313" key="3">
    <source>
        <dbReference type="Proteomes" id="UP001235712"/>
    </source>
</evidence>
<feature type="transmembrane region" description="Helical" evidence="1">
    <location>
        <begin position="26"/>
        <end position="46"/>
    </location>
</feature>
<comment type="caution">
    <text evidence="2">The sequence shown here is derived from an EMBL/GenBank/DDBJ whole genome shotgun (WGS) entry which is preliminary data.</text>
</comment>
<keyword evidence="1" id="KW-1133">Transmembrane helix</keyword>
<evidence type="ECO:0000313" key="2">
    <source>
        <dbReference type="EMBL" id="MDP9830443.1"/>
    </source>
</evidence>
<sequence>MTTSNRPTPEEASRLLQENENRRRDLAGAPLPGWMWLLQCAMLAVYGVTQDVWPGNGWGVFLLIAPLILSVFAQSPWFGARMGLRMAPNTWSDARPRWTPARLLGALFLVAVMVVALMAQTALHSAGVGADHTMAWTGAGVLLAASWPLVKRLFYSRVSRG</sequence>
<feature type="transmembrane region" description="Helical" evidence="1">
    <location>
        <begin position="133"/>
        <end position="150"/>
    </location>
</feature>
<protein>
    <submittedName>
        <fullName evidence="2">Uncharacterized protein</fullName>
    </submittedName>
</protein>
<reference evidence="2 3" key="1">
    <citation type="submission" date="2023-07" db="EMBL/GenBank/DDBJ databases">
        <title>Sequencing the genomes of 1000 actinobacteria strains.</title>
        <authorList>
            <person name="Klenk H.-P."/>
        </authorList>
    </citation>
    <scope>NUCLEOTIDE SEQUENCE [LARGE SCALE GENOMIC DNA]</scope>
    <source>
        <strain evidence="2 3">DSM 44388</strain>
    </source>
</reference>
<name>A0ABT9PCK5_9ACTN</name>